<proteinExistence type="predicted"/>
<dbReference type="InterPro" id="IPR002492">
    <property type="entry name" value="Transposase_Tc1-like"/>
</dbReference>
<dbReference type="Pfam" id="PF01498">
    <property type="entry name" value="HTH_Tnp_Tc3_2"/>
    <property type="match status" value="1"/>
</dbReference>
<dbReference type="AlphaFoldDB" id="A0A177ANS5"/>
<feature type="non-terminal residue" evidence="2">
    <location>
        <position position="1"/>
    </location>
</feature>
<feature type="domain" description="Transposase Tc1-like" evidence="1">
    <location>
        <begin position="35"/>
        <end position="89"/>
    </location>
</feature>
<protein>
    <recommendedName>
        <fullName evidence="1">Transposase Tc1-like domain-containing protein</fullName>
    </recommendedName>
</protein>
<name>A0A177ANS5_9BILA</name>
<sequence>QLHCSQSTVSRVIHGKKSQCNNSGRIMMSSSIEMRKINIVVKSSRFKSGKELTSILKNSGISLSRSTLYRRLRKLRYRSRVSAVKPNLSL</sequence>
<dbReference type="EMBL" id="LWCA01003452">
    <property type="protein sequence ID" value="OAF63500.1"/>
    <property type="molecule type" value="Genomic_DNA"/>
</dbReference>
<keyword evidence="3" id="KW-1185">Reference proteome</keyword>
<comment type="caution">
    <text evidence="2">The sequence shown here is derived from an EMBL/GenBank/DDBJ whole genome shotgun (WGS) entry which is preliminary data.</text>
</comment>
<evidence type="ECO:0000259" key="1">
    <source>
        <dbReference type="Pfam" id="PF01498"/>
    </source>
</evidence>
<organism evidence="2 3">
    <name type="scientific">Intoshia linei</name>
    <dbReference type="NCBI Taxonomy" id="1819745"/>
    <lineage>
        <taxon>Eukaryota</taxon>
        <taxon>Metazoa</taxon>
        <taxon>Spiralia</taxon>
        <taxon>Lophotrochozoa</taxon>
        <taxon>Mesozoa</taxon>
        <taxon>Orthonectida</taxon>
        <taxon>Rhopaluridae</taxon>
        <taxon>Intoshia</taxon>
    </lineage>
</organism>
<gene>
    <name evidence="2" type="ORF">A3Q56_08792</name>
</gene>
<dbReference type="GO" id="GO:0006313">
    <property type="term" value="P:DNA transposition"/>
    <property type="evidence" value="ECO:0007669"/>
    <property type="project" value="InterPro"/>
</dbReference>
<evidence type="ECO:0000313" key="3">
    <source>
        <dbReference type="Proteomes" id="UP000078046"/>
    </source>
</evidence>
<dbReference type="GO" id="GO:0003677">
    <property type="term" value="F:DNA binding"/>
    <property type="evidence" value="ECO:0007669"/>
    <property type="project" value="InterPro"/>
</dbReference>
<reference evidence="2 3" key="1">
    <citation type="submission" date="2016-04" db="EMBL/GenBank/DDBJ databases">
        <title>The genome of Intoshia linei affirms orthonectids as highly simplified spiralians.</title>
        <authorList>
            <person name="Mikhailov K.V."/>
            <person name="Slusarev G.S."/>
            <person name="Nikitin M.A."/>
            <person name="Logacheva M.D."/>
            <person name="Penin A."/>
            <person name="Aleoshin V."/>
            <person name="Panchin Y.V."/>
        </authorList>
    </citation>
    <scope>NUCLEOTIDE SEQUENCE [LARGE SCALE GENOMIC DNA]</scope>
    <source>
        <strain evidence="2">Intl2013</strain>
        <tissue evidence="2">Whole animal</tissue>
    </source>
</reference>
<dbReference type="Proteomes" id="UP000078046">
    <property type="component" value="Unassembled WGS sequence"/>
</dbReference>
<dbReference type="GO" id="GO:0015074">
    <property type="term" value="P:DNA integration"/>
    <property type="evidence" value="ECO:0007669"/>
    <property type="project" value="InterPro"/>
</dbReference>
<accession>A0A177ANS5</accession>
<evidence type="ECO:0000313" key="2">
    <source>
        <dbReference type="EMBL" id="OAF63500.1"/>
    </source>
</evidence>